<reference evidence="4 5" key="1">
    <citation type="submission" date="2017-06" db="EMBL/GenBank/DDBJ databases">
        <authorList>
            <person name="Kim H.J."/>
            <person name="Triplett B.A."/>
        </authorList>
    </citation>
    <scope>NUCLEOTIDE SEQUENCE [LARGE SCALE GENOMIC DNA]</scope>
    <source>
        <strain evidence="4 5">DSM 14713</strain>
    </source>
</reference>
<dbReference type="KEGG" id="mbd:MEBOL_002460"/>
<protein>
    <recommendedName>
        <fullName evidence="3">Phosphoribosyltransferase domain-containing protein</fullName>
    </recommendedName>
</protein>
<dbReference type="Pfam" id="PF00156">
    <property type="entry name" value="Pribosyltran"/>
    <property type="match status" value="1"/>
</dbReference>
<evidence type="ECO:0000256" key="1">
    <source>
        <dbReference type="ARBA" id="ARBA00022676"/>
    </source>
</evidence>
<feature type="domain" description="Phosphoribosyltransferase" evidence="3">
    <location>
        <begin position="11"/>
        <end position="155"/>
    </location>
</feature>
<keyword evidence="2" id="KW-0808">Transferase</keyword>
<keyword evidence="1" id="KW-0328">Glycosyltransferase</keyword>
<dbReference type="CDD" id="cd06223">
    <property type="entry name" value="PRTases_typeI"/>
    <property type="match status" value="1"/>
</dbReference>
<name>A0A250ICX8_9BACT</name>
<evidence type="ECO:0000259" key="3">
    <source>
        <dbReference type="Pfam" id="PF00156"/>
    </source>
</evidence>
<dbReference type="Gene3D" id="3.40.50.2020">
    <property type="match status" value="1"/>
</dbReference>
<dbReference type="GO" id="GO:0016757">
    <property type="term" value="F:glycosyltransferase activity"/>
    <property type="evidence" value="ECO:0007669"/>
    <property type="project" value="UniProtKB-KW"/>
</dbReference>
<dbReference type="Proteomes" id="UP000217289">
    <property type="component" value="Chromosome"/>
</dbReference>
<organism evidence="4 5">
    <name type="scientific">Melittangium boletus DSM 14713</name>
    <dbReference type="NCBI Taxonomy" id="1294270"/>
    <lineage>
        <taxon>Bacteria</taxon>
        <taxon>Pseudomonadati</taxon>
        <taxon>Myxococcota</taxon>
        <taxon>Myxococcia</taxon>
        <taxon>Myxococcales</taxon>
        <taxon>Cystobacterineae</taxon>
        <taxon>Archangiaceae</taxon>
        <taxon>Melittangium</taxon>
    </lineage>
</organism>
<dbReference type="SUPFAM" id="SSF53271">
    <property type="entry name" value="PRTase-like"/>
    <property type="match status" value="1"/>
</dbReference>
<dbReference type="EMBL" id="CP022163">
    <property type="protein sequence ID" value="ATB29011.1"/>
    <property type="molecule type" value="Genomic_DNA"/>
</dbReference>
<dbReference type="InterPro" id="IPR029057">
    <property type="entry name" value="PRTase-like"/>
</dbReference>
<evidence type="ECO:0000313" key="5">
    <source>
        <dbReference type="Proteomes" id="UP000217289"/>
    </source>
</evidence>
<dbReference type="AlphaFoldDB" id="A0A250ICX8"/>
<evidence type="ECO:0000313" key="4">
    <source>
        <dbReference type="EMBL" id="ATB29011.1"/>
    </source>
</evidence>
<accession>A0A250ICX8</accession>
<keyword evidence="5" id="KW-1185">Reference proteome</keyword>
<sequence>MEKKSKLHLSWQEIDQLVELLARQIKGKEIDVVLGVSRAGLVPAVMLSHHLGVRDFAVVDIKRTDSDSVNATKSAPVLRGILNESMLKGRNVLLVDDIVGEGLTMRTACGLLRPLCKTLVTSVLVVNQKNLGTATPRDVVDHHGCLIHGWITFPWEGKL</sequence>
<evidence type="ECO:0000256" key="2">
    <source>
        <dbReference type="ARBA" id="ARBA00022679"/>
    </source>
</evidence>
<dbReference type="InterPro" id="IPR000836">
    <property type="entry name" value="PRTase_dom"/>
</dbReference>
<dbReference type="PANTHER" id="PTHR43363">
    <property type="entry name" value="HYPOXANTHINE PHOSPHORIBOSYLTRANSFERASE"/>
    <property type="match status" value="1"/>
</dbReference>
<dbReference type="PANTHER" id="PTHR43363:SF1">
    <property type="entry name" value="HYPOXANTHINE-GUANINE PHOSPHORIBOSYLTRANSFERASE"/>
    <property type="match status" value="1"/>
</dbReference>
<proteinExistence type="predicted"/>
<gene>
    <name evidence="4" type="ORF">MEBOL_002460</name>
</gene>
<dbReference type="RefSeq" id="WP_157774906.1">
    <property type="nucleotide sequence ID" value="NZ_CP022163.1"/>
</dbReference>
<dbReference type="OrthoDB" id="307631at2"/>